<gene>
    <name evidence="2" type="ORF">IQ37_17255</name>
</gene>
<keyword evidence="1" id="KW-0812">Transmembrane</keyword>
<protein>
    <submittedName>
        <fullName evidence="2">Uncharacterized protein</fullName>
    </submittedName>
</protein>
<dbReference type="RefSeq" id="WP_034687267.1">
    <property type="nucleotide sequence ID" value="NZ_CP023049.2"/>
</dbReference>
<dbReference type="EMBL" id="JPRJ01000046">
    <property type="protein sequence ID" value="KFF17231.1"/>
    <property type="molecule type" value="Genomic_DNA"/>
</dbReference>
<evidence type="ECO:0000313" key="3">
    <source>
        <dbReference type="Proteomes" id="UP000028709"/>
    </source>
</evidence>
<feature type="transmembrane region" description="Helical" evidence="1">
    <location>
        <begin position="56"/>
        <end position="75"/>
    </location>
</feature>
<sequence length="88" mass="10285">METKTSFTINDFISFGITLFIAFIILIINSDIILLIYNWALSLIEDVKYFSIETQALFITLLILTISMFIFNKIIEKFLQVLKKKNNN</sequence>
<evidence type="ECO:0000313" key="2">
    <source>
        <dbReference type="EMBL" id="KFF17231.1"/>
    </source>
</evidence>
<evidence type="ECO:0000256" key="1">
    <source>
        <dbReference type="SAM" id="Phobius"/>
    </source>
</evidence>
<organism evidence="2 3">
    <name type="scientific">Chryseobacterium piperi</name>
    <dbReference type="NCBI Taxonomy" id="558152"/>
    <lineage>
        <taxon>Bacteria</taxon>
        <taxon>Pseudomonadati</taxon>
        <taxon>Bacteroidota</taxon>
        <taxon>Flavobacteriia</taxon>
        <taxon>Flavobacteriales</taxon>
        <taxon>Weeksellaceae</taxon>
        <taxon>Chryseobacterium group</taxon>
        <taxon>Chryseobacterium</taxon>
    </lineage>
</organism>
<dbReference type="AlphaFoldDB" id="A0A086AKL7"/>
<keyword evidence="1" id="KW-1133">Transmembrane helix</keyword>
<proteinExistence type="predicted"/>
<reference evidence="2 3" key="1">
    <citation type="submission" date="2014-07" db="EMBL/GenBank/DDBJ databases">
        <title>Genome of Chryseobacterium piperi CTM.</title>
        <authorList>
            <person name="Pipes S.E."/>
            <person name="Stropko S.J."/>
            <person name="Newman J.D."/>
        </authorList>
    </citation>
    <scope>NUCLEOTIDE SEQUENCE [LARGE SCALE GENOMIC DNA]</scope>
    <source>
        <strain evidence="2 3">CTM</strain>
    </source>
</reference>
<keyword evidence="3" id="KW-1185">Reference proteome</keyword>
<dbReference type="KEGG" id="cpip:CJF12_17985"/>
<name>A0A086AKL7_9FLAO</name>
<accession>A0A086AKL7</accession>
<dbReference type="STRING" id="558152.IQ37_17255"/>
<comment type="caution">
    <text evidence="2">The sequence shown here is derived from an EMBL/GenBank/DDBJ whole genome shotgun (WGS) entry which is preliminary data.</text>
</comment>
<keyword evidence="1" id="KW-0472">Membrane</keyword>
<feature type="transmembrane region" description="Helical" evidence="1">
    <location>
        <begin position="12"/>
        <end position="36"/>
    </location>
</feature>
<dbReference type="Proteomes" id="UP000028709">
    <property type="component" value="Unassembled WGS sequence"/>
</dbReference>